<accession>A0A5B7TKR9</accession>
<proteinExistence type="predicted"/>
<sequence>MIGKGKSISQTSASISYGWNQEKGAEVILRQHLIGDKPSEISKEFKTIQDMNSRCKKNTMSFIISPTISDGKKLQAKDLHEITKRFMDQMKLGERQAIAFVHQDKQHKHIHLYVNRIDFNGKAYNDSFVGKKSQLAAERVAEEMKLTTVKQVQLEKEFNQREIRAEIKRRHDLSMKQFRPKSFDEYIKAMETNGVKVIPSINNQNKLQGFRFEFDGHNLKGSEVNRKMSILNIGKELNKNPNAEFFKAKNNQVKLLGRTVELTPNLALKITKTVIKKVIDLGMGI</sequence>
<evidence type="ECO:0000259" key="1">
    <source>
        <dbReference type="Pfam" id="PF03432"/>
    </source>
</evidence>
<evidence type="ECO:0000313" key="3">
    <source>
        <dbReference type="Proteomes" id="UP000306229"/>
    </source>
</evidence>
<organism evidence="2 3">
    <name type="scientific">Aureibaculum algae</name>
    <dbReference type="NCBI Taxonomy" id="2584122"/>
    <lineage>
        <taxon>Bacteria</taxon>
        <taxon>Pseudomonadati</taxon>
        <taxon>Bacteroidota</taxon>
        <taxon>Flavobacteriia</taxon>
        <taxon>Flavobacteriales</taxon>
        <taxon>Flavobacteriaceae</taxon>
        <taxon>Aureibaculum</taxon>
    </lineage>
</organism>
<dbReference type="KEGG" id="fbe:FF125_01665"/>
<reference evidence="2 3" key="1">
    <citation type="submission" date="2019-05" db="EMBL/GenBank/DDBJ databases">
        <title>Algicella ahnfeltiae gen. nov., sp. nov., a novel marine bacterium of the family Flavobacteriaceae isolated from a red alga.</title>
        <authorList>
            <person name="Nedashkovskaya O.I."/>
            <person name="Kukhlevskiy A.D."/>
            <person name="Kim S.-G."/>
            <person name="Zhukova N.V."/>
            <person name="Mikhailov V.V."/>
        </authorList>
    </citation>
    <scope>NUCLEOTIDE SEQUENCE [LARGE SCALE GENOMIC DNA]</scope>
    <source>
        <strain evidence="2 3">10Alg115</strain>
    </source>
</reference>
<feature type="domain" description="MobA/VirD2-like nuclease" evidence="1">
    <location>
        <begin position="17"/>
        <end position="146"/>
    </location>
</feature>
<dbReference type="Pfam" id="PF03432">
    <property type="entry name" value="Relaxase"/>
    <property type="match status" value="1"/>
</dbReference>
<dbReference type="InterPro" id="IPR005094">
    <property type="entry name" value="Endonuclease_MobA/VirD2"/>
</dbReference>
<keyword evidence="3" id="KW-1185">Reference proteome</keyword>
<dbReference type="EMBL" id="CP040749">
    <property type="protein sequence ID" value="QCX37209.1"/>
    <property type="molecule type" value="Genomic_DNA"/>
</dbReference>
<protein>
    <submittedName>
        <fullName evidence="2">Mobilization protein</fullName>
    </submittedName>
</protein>
<dbReference type="RefSeq" id="WP_138948155.1">
    <property type="nucleotide sequence ID" value="NZ_CP040749.1"/>
</dbReference>
<evidence type="ECO:0000313" key="2">
    <source>
        <dbReference type="EMBL" id="QCX37209.1"/>
    </source>
</evidence>
<gene>
    <name evidence="2" type="ORF">FF125_01665</name>
</gene>
<name>A0A5B7TKR9_9FLAO</name>
<dbReference type="AlphaFoldDB" id="A0A5B7TKR9"/>
<dbReference type="OrthoDB" id="3035232at2"/>
<dbReference type="Proteomes" id="UP000306229">
    <property type="component" value="Chromosome"/>
</dbReference>